<feature type="compositionally biased region" description="Basic and acidic residues" evidence="1">
    <location>
        <begin position="31"/>
        <end position="60"/>
    </location>
</feature>
<feature type="compositionally biased region" description="Low complexity" evidence="1">
    <location>
        <begin position="258"/>
        <end position="268"/>
    </location>
</feature>
<organism evidence="2">
    <name type="scientific">uncultured Gemmatimonadaceae bacterium</name>
    <dbReference type="NCBI Taxonomy" id="246130"/>
    <lineage>
        <taxon>Bacteria</taxon>
        <taxon>Pseudomonadati</taxon>
        <taxon>Gemmatimonadota</taxon>
        <taxon>Gemmatimonadia</taxon>
        <taxon>Gemmatimonadales</taxon>
        <taxon>Gemmatimonadaceae</taxon>
        <taxon>environmental samples</taxon>
    </lineage>
</organism>
<feature type="compositionally biased region" description="Basic residues" evidence="1">
    <location>
        <begin position="81"/>
        <end position="109"/>
    </location>
</feature>
<accession>A0A6J4KM06</accession>
<feature type="compositionally biased region" description="Basic residues" evidence="1">
    <location>
        <begin position="21"/>
        <end position="30"/>
    </location>
</feature>
<feature type="non-terminal residue" evidence="2">
    <location>
        <position position="388"/>
    </location>
</feature>
<evidence type="ECO:0000256" key="1">
    <source>
        <dbReference type="SAM" id="MobiDB-lite"/>
    </source>
</evidence>
<name>A0A6J4KM06_9BACT</name>
<dbReference type="EC" id="2.2.1.2" evidence="2"/>
<feature type="compositionally biased region" description="Basic residues" evidence="1">
    <location>
        <begin position="293"/>
        <end position="302"/>
    </location>
</feature>
<proteinExistence type="predicted"/>
<dbReference type="AlphaFoldDB" id="A0A6J4KM06"/>
<feature type="compositionally biased region" description="Basic residues" evidence="1">
    <location>
        <begin position="61"/>
        <end position="75"/>
    </location>
</feature>
<feature type="compositionally biased region" description="Basic residues" evidence="1">
    <location>
        <begin position="188"/>
        <end position="202"/>
    </location>
</feature>
<feature type="compositionally biased region" description="Basic and acidic residues" evidence="1">
    <location>
        <begin position="137"/>
        <end position="146"/>
    </location>
</feature>
<gene>
    <name evidence="2" type="ORF">AVDCRST_MAG11-1306</name>
</gene>
<feature type="compositionally biased region" description="Basic and acidic residues" evidence="1">
    <location>
        <begin position="303"/>
        <end position="313"/>
    </location>
</feature>
<feature type="compositionally biased region" description="Basic and acidic residues" evidence="1">
    <location>
        <begin position="271"/>
        <end position="287"/>
    </location>
</feature>
<dbReference type="GO" id="GO:0004801">
    <property type="term" value="F:transaldolase activity"/>
    <property type="evidence" value="ECO:0007669"/>
    <property type="project" value="UniProtKB-EC"/>
</dbReference>
<feature type="compositionally biased region" description="Basic residues" evidence="1">
    <location>
        <begin position="378"/>
        <end position="388"/>
    </location>
</feature>
<protein>
    <submittedName>
        <fullName evidence="2">Transaldolase</fullName>
        <ecNumber evidence="2">2.2.1.2</ecNumber>
    </submittedName>
</protein>
<evidence type="ECO:0000313" key="2">
    <source>
        <dbReference type="EMBL" id="CAA9308257.1"/>
    </source>
</evidence>
<feature type="compositionally biased region" description="Basic residues" evidence="1">
    <location>
        <begin position="314"/>
        <end position="326"/>
    </location>
</feature>
<feature type="region of interest" description="Disordered" evidence="1">
    <location>
        <begin position="21"/>
        <end position="388"/>
    </location>
</feature>
<reference evidence="2" key="1">
    <citation type="submission" date="2020-02" db="EMBL/GenBank/DDBJ databases">
        <authorList>
            <person name="Meier V. D."/>
        </authorList>
    </citation>
    <scope>NUCLEOTIDE SEQUENCE</scope>
    <source>
        <strain evidence="2">AVDCRST_MAG11</strain>
    </source>
</reference>
<keyword evidence="2" id="KW-0808">Transferase</keyword>
<feature type="non-terminal residue" evidence="2">
    <location>
        <position position="1"/>
    </location>
</feature>
<sequence length="388" mass="42880">GFRPPFQAPRCRPVGLARFHHPRLPARRAARAPDPRARHHGDDVEPDDLREGALRGDGLRRAARRGGAGRRRPARRGGAVRARRDHRRARRVRPLHARVRGHARRRRLRLDRGVARGCRPGRGHGRRGPPALGDGGAAERDGEGPRHGGGRARGPAAHRRRHQRERDAPVRARRASPGDRGVPGRARGACRPRRPRRPHRVGRQLLRQPRGQRDRPAARRRGRRGGRRDGRRAPRPGGLAPGPGGDREREARVPPLPRAVLRPAVGRARPARREPPAPALGEHEHQEPGVPRRPLRRAAHRPGHGEHPAAGDRRRLRRPRRGRAHGGPRGGARRADGRGPGAPGDLDAGGHRPAARRGAGELPEVVRRPRGGVGAQARRAHRERRRAL</sequence>
<dbReference type="EMBL" id="CADCTU010000294">
    <property type="protein sequence ID" value="CAA9308257.1"/>
    <property type="molecule type" value="Genomic_DNA"/>
</dbReference>